<gene>
    <name evidence="1" type="ORF">CHRIB12_LOCUS2106</name>
</gene>
<dbReference type="Proteomes" id="UP000684084">
    <property type="component" value="Unassembled WGS sequence"/>
</dbReference>
<evidence type="ECO:0000313" key="2">
    <source>
        <dbReference type="Proteomes" id="UP000684084"/>
    </source>
</evidence>
<sequence length="66" mass="7723">MLWVIQLLMKLILMKKRSEIDQIYITKYEKTVVVFSTNGSMNIISTKSPLQIIENVNRLLIKRTAL</sequence>
<dbReference type="EMBL" id="CAGKOT010000003">
    <property type="protein sequence ID" value="CAB5319712.1"/>
    <property type="molecule type" value="Genomic_DNA"/>
</dbReference>
<dbReference type="AlphaFoldDB" id="A0A915YRW2"/>
<accession>A0A915YRW2</accession>
<protein>
    <submittedName>
        <fullName evidence="1">Uncharacterized protein</fullName>
    </submittedName>
</protein>
<evidence type="ECO:0000313" key="1">
    <source>
        <dbReference type="EMBL" id="CAB5319712.1"/>
    </source>
</evidence>
<organism evidence="1 2">
    <name type="scientific">Rhizophagus irregularis</name>
    <dbReference type="NCBI Taxonomy" id="588596"/>
    <lineage>
        <taxon>Eukaryota</taxon>
        <taxon>Fungi</taxon>
        <taxon>Fungi incertae sedis</taxon>
        <taxon>Mucoromycota</taxon>
        <taxon>Glomeromycotina</taxon>
        <taxon>Glomeromycetes</taxon>
        <taxon>Glomerales</taxon>
        <taxon>Glomeraceae</taxon>
        <taxon>Rhizophagus</taxon>
    </lineage>
</organism>
<comment type="caution">
    <text evidence="1">The sequence shown here is derived from an EMBL/GenBank/DDBJ whole genome shotgun (WGS) entry which is preliminary data.</text>
</comment>
<dbReference type="OrthoDB" id="10314690at2759"/>
<name>A0A915YRW2_9GLOM</name>
<reference evidence="1" key="1">
    <citation type="submission" date="2020-05" db="EMBL/GenBank/DDBJ databases">
        <authorList>
            <person name="Rincon C."/>
            <person name="Sanders R I."/>
            <person name="Robbins C."/>
            <person name="Chaturvedi A."/>
        </authorList>
    </citation>
    <scope>NUCLEOTIDE SEQUENCE</scope>
    <source>
        <strain evidence="1">CHB12</strain>
    </source>
</reference>
<dbReference type="VEuPathDB" id="FungiDB:RhiirFUN_004857"/>
<proteinExistence type="predicted"/>